<evidence type="ECO:0000259" key="1">
    <source>
        <dbReference type="SMART" id="SM00954"/>
    </source>
</evidence>
<dbReference type="Gene3D" id="3.30.460.10">
    <property type="entry name" value="Beta Polymerase, domain 2"/>
    <property type="match status" value="1"/>
</dbReference>
<dbReference type="SUPFAM" id="SSF81301">
    <property type="entry name" value="Nucleotidyltransferase"/>
    <property type="match status" value="1"/>
</dbReference>
<accession>A0AA41UEP6</accession>
<dbReference type="CDD" id="cd05399">
    <property type="entry name" value="NT_Rel-Spo_like"/>
    <property type="match status" value="1"/>
</dbReference>
<dbReference type="EMBL" id="JALAZD010000002">
    <property type="protein sequence ID" value="MCI0128669.1"/>
    <property type="molecule type" value="Genomic_DNA"/>
</dbReference>
<dbReference type="PANTHER" id="PTHR41773">
    <property type="entry name" value="GTP PYROPHOSPHATASE-RELATED"/>
    <property type="match status" value="1"/>
</dbReference>
<evidence type="ECO:0000313" key="2">
    <source>
        <dbReference type="EMBL" id="MCI0128669.1"/>
    </source>
</evidence>
<protein>
    <submittedName>
        <fullName evidence="2">RelA/SpoT domain-containing protein</fullName>
    </submittedName>
</protein>
<dbReference type="Pfam" id="PF04607">
    <property type="entry name" value="RelA_SpoT"/>
    <property type="match status" value="1"/>
</dbReference>
<feature type="domain" description="RelA/SpoT" evidence="1">
    <location>
        <begin position="41"/>
        <end position="170"/>
    </location>
</feature>
<proteinExistence type="predicted"/>
<dbReference type="SMART" id="SM00954">
    <property type="entry name" value="RelA_SpoT"/>
    <property type="match status" value="1"/>
</dbReference>
<comment type="caution">
    <text evidence="2">The sequence shown here is derived from an EMBL/GenBank/DDBJ whole genome shotgun (WGS) entry which is preliminary data.</text>
</comment>
<dbReference type="AlphaFoldDB" id="A0AA41UEP6"/>
<dbReference type="Proteomes" id="UP001156140">
    <property type="component" value="Unassembled WGS sequence"/>
</dbReference>
<name>A0AA41UEP6_9HYPH</name>
<dbReference type="RefSeq" id="WP_281736757.1">
    <property type="nucleotide sequence ID" value="NZ_JAKETQ010000002.1"/>
</dbReference>
<organism evidence="2 3">
    <name type="scientific">Paradevosia shaoguanensis</name>
    <dbReference type="NCBI Taxonomy" id="1335043"/>
    <lineage>
        <taxon>Bacteria</taxon>
        <taxon>Pseudomonadati</taxon>
        <taxon>Pseudomonadota</taxon>
        <taxon>Alphaproteobacteria</taxon>
        <taxon>Hyphomicrobiales</taxon>
        <taxon>Devosiaceae</taxon>
        <taxon>Paradevosia</taxon>
    </lineage>
</organism>
<sequence length="207" mass="23927">MNVGSLYRERYERVLFPVAAKLQEFLQGILSEMPRVDRISTRPKSVERFIGKANATTKDGKPKYVEPLHQIQDQIGARIITFYKDDVTRISDEVQRYFHAIESKDLVPENDWEFGYFGNHHVLILPPDVVDQSFDKDLVPNCFELQIKTLFQHAWSEANHDLGYKPGLQPLESDELRQLAFTSAQAWGADRVFNELFAKRSAVRQAD</sequence>
<gene>
    <name evidence="2" type="ORF">ML536_17700</name>
</gene>
<dbReference type="PANTHER" id="PTHR41773:SF1">
    <property type="entry name" value="RELA_SPOT DOMAIN-CONTAINING PROTEIN"/>
    <property type="match status" value="1"/>
</dbReference>
<dbReference type="GO" id="GO:0015969">
    <property type="term" value="P:guanosine tetraphosphate metabolic process"/>
    <property type="evidence" value="ECO:0007669"/>
    <property type="project" value="InterPro"/>
</dbReference>
<dbReference type="InterPro" id="IPR007685">
    <property type="entry name" value="RelA_SpoT"/>
</dbReference>
<evidence type="ECO:0000313" key="3">
    <source>
        <dbReference type="Proteomes" id="UP001156140"/>
    </source>
</evidence>
<reference evidence="2" key="1">
    <citation type="submission" date="2022-03" db="EMBL/GenBank/DDBJ databases">
        <title>The complete genome sequence of a Methyloterrigena soli.</title>
        <authorList>
            <person name="Zi Z."/>
        </authorList>
    </citation>
    <scope>NUCLEOTIDE SEQUENCE</scope>
    <source>
        <strain evidence="2">M48</strain>
    </source>
</reference>
<keyword evidence="3" id="KW-1185">Reference proteome</keyword>
<dbReference type="InterPro" id="IPR043519">
    <property type="entry name" value="NT_sf"/>
</dbReference>